<name>A0A2H3KHC6_9CHLR</name>
<protein>
    <recommendedName>
        <fullName evidence="2">Glycosyltransferase subfamily 4-like N-terminal domain-containing protein</fullName>
    </recommendedName>
</protein>
<gene>
    <name evidence="3" type="ORF">A9Q02_07115</name>
</gene>
<organism evidence="3 4">
    <name type="scientific">Candidatus Chloroploca asiatica</name>
    <dbReference type="NCBI Taxonomy" id="1506545"/>
    <lineage>
        <taxon>Bacteria</taxon>
        <taxon>Bacillati</taxon>
        <taxon>Chloroflexota</taxon>
        <taxon>Chloroflexia</taxon>
        <taxon>Chloroflexales</taxon>
        <taxon>Chloroflexineae</taxon>
        <taxon>Oscillochloridaceae</taxon>
        <taxon>Candidatus Chloroploca</taxon>
    </lineage>
</organism>
<feature type="region of interest" description="Disordered" evidence="1">
    <location>
        <begin position="434"/>
        <end position="464"/>
    </location>
</feature>
<evidence type="ECO:0000256" key="1">
    <source>
        <dbReference type="SAM" id="MobiDB-lite"/>
    </source>
</evidence>
<dbReference type="Gene3D" id="3.40.50.2000">
    <property type="entry name" value="Glycogen Phosphorylase B"/>
    <property type="match status" value="2"/>
</dbReference>
<dbReference type="SUPFAM" id="SSF53756">
    <property type="entry name" value="UDP-Glycosyltransferase/glycogen phosphorylase"/>
    <property type="match status" value="1"/>
</dbReference>
<dbReference type="OrthoDB" id="9815550at2"/>
<evidence type="ECO:0000313" key="3">
    <source>
        <dbReference type="EMBL" id="PDV96458.1"/>
    </source>
</evidence>
<dbReference type="RefSeq" id="WP_097655495.1">
    <property type="nucleotide sequence ID" value="NZ_LYXE01000200.1"/>
</dbReference>
<dbReference type="PANTHER" id="PTHR45947">
    <property type="entry name" value="SULFOQUINOVOSYL TRANSFERASE SQD2"/>
    <property type="match status" value="1"/>
</dbReference>
<proteinExistence type="predicted"/>
<comment type="caution">
    <text evidence="3">The sequence shown here is derived from an EMBL/GenBank/DDBJ whole genome shotgun (WGS) entry which is preliminary data.</text>
</comment>
<accession>A0A2H3KHC6</accession>
<feature type="compositionally biased region" description="Polar residues" evidence="1">
    <location>
        <begin position="434"/>
        <end position="445"/>
    </location>
</feature>
<evidence type="ECO:0000313" key="4">
    <source>
        <dbReference type="Proteomes" id="UP000220922"/>
    </source>
</evidence>
<dbReference type="InterPro" id="IPR050194">
    <property type="entry name" value="Glycosyltransferase_grp1"/>
</dbReference>
<sequence length="464" mass="51520">MRILIAVHGYPPEHNGGAERRAERTARAMAERGHEVAVVCIQTDNAEHTDLRITHSLQDGIEVWRMAFNGGANPDPLRWSYDHPELGAAVGRVIDAWHPELMHLFSGYLLGASTVDAAVARRVRVVIDLTDYWWHCHRINLLTPLGKRCDGPSQAGCARCHAEQHRRFRLPAQLSPHNADMAWSLVQPDNLLGPMLGLPAQASRAARLQAALAKADVLLAPSQFLADFYQRHGTNGKRMCVWRQGVELTQCPLRTNEATLRVGYLGQVKPHKGVDLLIEAWKKLRGTQPRRLEIYGSAAGEPDYERQLSQELAQLPDAAWHGTYQGSGVWDVLAGLDVVVVPSRWVENSPNSILEAQAVGVPIVGTKLGGIAELVEHNRNGLLFAVDDPNELAQNLQRLLDEPELLPHLRANAMPFLAHQAAMDRLEGLYQQLTRQQTPASNNERTSAHERNWGDTATPCHTSR</sequence>
<reference evidence="3 4" key="1">
    <citation type="submission" date="2016-05" db="EMBL/GenBank/DDBJ databases">
        <authorList>
            <person name="Lavstsen T."/>
            <person name="Jespersen J.S."/>
        </authorList>
    </citation>
    <scope>NUCLEOTIDE SEQUENCE [LARGE SCALE GENOMIC DNA]</scope>
    <source>
        <strain evidence="3 4">B7-9</strain>
    </source>
</reference>
<dbReference type="GO" id="GO:0016757">
    <property type="term" value="F:glycosyltransferase activity"/>
    <property type="evidence" value="ECO:0007669"/>
    <property type="project" value="TreeGrafter"/>
</dbReference>
<dbReference type="Proteomes" id="UP000220922">
    <property type="component" value="Unassembled WGS sequence"/>
</dbReference>
<dbReference type="AlphaFoldDB" id="A0A2H3KHC6"/>
<dbReference type="EMBL" id="LYXE01000200">
    <property type="protein sequence ID" value="PDV96458.1"/>
    <property type="molecule type" value="Genomic_DNA"/>
</dbReference>
<dbReference type="Pfam" id="PF13692">
    <property type="entry name" value="Glyco_trans_1_4"/>
    <property type="match status" value="1"/>
</dbReference>
<evidence type="ECO:0000259" key="2">
    <source>
        <dbReference type="Pfam" id="PF13579"/>
    </source>
</evidence>
<keyword evidence="4" id="KW-1185">Reference proteome</keyword>
<feature type="domain" description="Glycosyltransferase subfamily 4-like N-terminal" evidence="2">
    <location>
        <begin position="16"/>
        <end position="137"/>
    </location>
</feature>
<dbReference type="InterPro" id="IPR028098">
    <property type="entry name" value="Glyco_trans_4-like_N"/>
</dbReference>
<dbReference type="Pfam" id="PF13579">
    <property type="entry name" value="Glyco_trans_4_4"/>
    <property type="match status" value="1"/>
</dbReference>
<dbReference type="PANTHER" id="PTHR45947:SF3">
    <property type="entry name" value="SULFOQUINOVOSYL TRANSFERASE SQD2"/>
    <property type="match status" value="1"/>
</dbReference>